<evidence type="ECO:0000313" key="2">
    <source>
        <dbReference type="EMBL" id="EYC23484.1"/>
    </source>
</evidence>
<feature type="region of interest" description="Disordered" evidence="1">
    <location>
        <begin position="30"/>
        <end position="51"/>
    </location>
</feature>
<sequence>MNGRLCSYYSKETSDKTQLKRWTYRRSLVGPTAPRDQRPAGPPSRQTHCRKERTVGYSVQEHLSDVLVFLSKYCSKNLIVSRAMRILLNFCTESLSTFFSLF</sequence>
<reference evidence="3" key="1">
    <citation type="journal article" date="2015" name="Nat. Genet.">
        <title>The genome and transcriptome of the zoonotic hookworm Ancylostoma ceylanicum identify infection-specific gene families.</title>
        <authorList>
            <person name="Schwarz E.M."/>
            <person name="Hu Y."/>
            <person name="Antoshechkin I."/>
            <person name="Miller M.M."/>
            <person name="Sternberg P.W."/>
            <person name="Aroian R.V."/>
        </authorList>
    </citation>
    <scope>NUCLEOTIDE SEQUENCE</scope>
    <source>
        <strain evidence="3">HY135</strain>
    </source>
</reference>
<gene>
    <name evidence="2" type="primary">Acey_s0015.g2673</name>
    <name evidence="2" type="synonym">Acey-atg-4.1</name>
    <name evidence="2" type="ORF">Y032_0015g2673</name>
</gene>
<dbReference type="EMBL" id="JARK01001351">
    <property type="protein sequence ID" value="EYC23484.1"/>
    <property type="molecule type" value="Genomic_DNA"/>
</dbReference>
<evidence type="ECO:0000313" key="3">
    <source>
        <dbReference type="Proteomes" id="UP000024635"/>
    </source>
</evidence>
<dbReference type="AlphaFoldDB" id="A0A016V748"/>
<proteinExistence type="predicted"/>
<protein>
    <submittedName>
        <fullName evidence="2">Uncharacterized protein</fullName>
    </submittedName>
</protein>
<keyword evidence="3" id="KW-1185">Reference proteome</keyword>
<accession>A0A016V748</accession>
<evidence type="ECO:0000256" key="1">
    <source>
        <dbReference type="SAM" id="MobiDB-lite"/>
    </source>
</evidence>
<comment type="caution">
    <text evidence="2">The sequence shown here is derived from an EMBL/GenBank/DDBJ whole genome shotgun (WGS) entry which is preliminary data.</text>
</comment>
<dbReference type="OrthoDB" id="2960936at2759"/>
<dbReference type="Proteomes" id="UP000024635">
    <property type="component" value="Unassembled WGS sequence"/>
</dbReference>
<organism evidence="2 3">
    <name type="scientific">Ancylostoma ceylanicum</name>
    <dbReference type="NCBI Taxonomy" id="53326"/>
    <lineage>
        <taxon>Eukaryota</taxon>
        <taxon>Metazoa</taxon>
        <taxon>Ecdysozoa</taxon>
        <taxon>Nematoda</taxon>
        <taxon>Chromadorea</taxon>
        <taxon>Rhabditida</taxon>
        <taxon>Rhabditina</taxon>
        <taxon>Rhabditomorpha</taxon>
        <taxon>Strongyloidea</taxon>
        <taxon>Ancylostomatidae</taxon>
        <taxon>Ancylostomatinae</taxon>
        <taxon>Ancylostoma</taxon>
    </lineage>
</organism>
<name>A0A016V748_9BILA</name>